<dbReference type="HOGENOM" id="CLU_639115_0_0_0"/>
<evidence type="ECO:0000313" key="3">
    <source>
        <dbReference type="Proteomes" id="UP000000495"/>
    </source>
</evidence>
<reference key="1">
    <citation type="journal article" date="2011" name="Mol. Biol. Evol.">
        <title>Unity in variety -- the pan-genome of the Chlamydiae.</title>
        <authorList>
            <person name="Collingro A."/>
            <person name="Tischler P."/>
            <person name="Weinmaier T."/>
            <person name="Penz T."/>
            <person name="Heinz E."/>
            <person name="Brunham R.C."/>
            <person name="Read T.D."/>
            <person name="Bavoil P.M."/>
            <person name="Sachse K."/>
            <person name="Kahane S."/>
            <person name="Friedman M.G."/>
            <person name="Rattei T."/>
            <person name="Myers G.S.A."/>
            <person name="Horn M."/>
        </authorList>
    </citation>
    <scope>NUCLEOTIDE SEQUENCE</scope>
    <source>
        <strain>UV7</strain>
    </source>
</reference>
<feature type="coiled-coil region" evidence="1">
    <location>
        <begin position="7"/>
        <end position="82"/>
    </location>
</feature>
<dbReference type="RefSeq" id="WP_013925570.1">
    <property type="nucleotide sequence ID" value="NC_015702.1"/>
</dbReference>
<protein>
    <submittedName>
        <fullName evidence="2">Uncharacterized protein</fullName>
    </submittedName>
</protein>
<evidence type="ECO:0000256" key="1">
    <source>
        <dbReference type="SAM" id="Coils"/>
    </source>
</evidence>
<dbReference type="AlphaFoldDB" id="F8L270"/>
<accession>F8L270</accession>
<sequence length="429" mass="49159">MDPLKQIVKAEEELKKLKEEQDSYEREQKRIEDIQEKIKKFQSELENYVEDGEAQSNVSPLAQKLNEELVHDEQIIQSLTAQGKFDEAKQVEKHQKKLLEEELKLLSSAPVSEKTPFFEESIQQHHEKNIDDFINLALLAQRENDKGTEQVNALLAQLAILKKTNGQPTKSEEDRIKAELNQIIRAQSQSTSQTYPGVMLEEDENALVEDIVIQAQQLSEGMNAAYKDVERLLFLCKSSSVPSEKDVRRGAGYFSSFLKTKKAAKDPNAVLKLAVYTKDHVVFVEAMQVVAQLAEGVRLKAYREALISSVKSCYSPFFEKLLQEVTIDDPLLAKIWDAVLSGKSIDIGSYLLKNYGDESKRYFLPLYEKFLNDKDWLELVILMIEKDPELFFKKTQDERPYDIALKRGELEIIGIVMKMDSVKAYLSRI</sequence>
<evidence type="ECO:0000313" key="2">
    <source>
        <dbReference type="EMBL" id="CCB87403.1"/>
    </source>
</evidence>
<dbReference type="STRING" id="765952.PUV_24530"/>
<keyword evidence="3" id="KW-1185">Reference proteome</keyword>
<dbReference type="Proteomes" id="UP000000495">
    <property type="component" value="Chromosome"/>
</dbReference>
<dbReference type="EMBL" id="FR872580">
    <property type="protein sequence ID" value="CCB87403.1"/>
    <property type="molecule type" value="Genomic_DNA"/>
</dbReference>
<keyword evidence="1" id="KW-0175">Coiled coil</keyword>
<gene>
    <name evidence="2" type="ordered locus">PUV_24530</name>
</gene>
<name>F8L270_PARAV</name>
<proteinExistence type="predicted"/>
<reference evidence="2 3" key="2">
    <citation type="journal article" date="2011" name="Mol. Biol. Evol.">
        <title>Unity in variety--the pan-genome of the Chlamydiae.</title>
        <authorList>
            <person name="Collingro A."/>
            <person name="Tischler P."/>
            <person name="Weinmaier T."/>
            <person name="Penz T."/>
            <person name="Heinz E."/>
            <person name="Brunham R.C."/>
            <person name="Read T.D."/>
            <person name="Bavoil P.M."/>
            <person name="Sachse K."/>
            <person name="Kahane S."/>
            <person name="Friedman M.G."/>
            <person name="Rattei T."/>
            <person name="Myers G.S."/>
            <person name="Horn M."/>
        </authorList>
    </citation>
    <scope>NUCLEOTIDE SEQUENCE [LARGE SCALE GENOMIC DNA]</scope>
    <source>
        <strain evidence="3">UV7</strain>
    </source>
</reference>
<organism evidence="2 3">
    <name type="scientific">Parachlamydia acanthamoebae (strain UV7)</name>
    <dbReference type="NCBI Taxonomy" id="765952"/>
    <lineage>
        <taxon>Bacteria</taxon>
        <taxon>Pseudomonadati</taxon>
        <taxon>Chlamydiota</taxon>
        <taxon>Chlamydiia</taxon>
        <taxon>Parachlamydiales</taxon>
        <taxon>Parachlamydiaceae</taxon>
        <taxon>Parachlamydia</taxon>
    </lineage>
</organism>
<dbReference type="KEGG" id="puv:PUV_24530"/>